<proteinExistence type="predicted"/>
<evidence type="ECO:0008006" key="2">
    <source>
        <dbReference type="Google" id="ProtNLM"/>
    </source>
</evidence>
<dbReference type="EMBL" id="CP108264">
    <property type="protein sequence ID" value="WTU71951.1"/>
    <property type="molecule type" value="Genomic_DNA"/>
</dbReference>
<protein>
    <recommendedName>
        <fullName evidence="2">CENP-V/GFA domain-containing protein</fullName>
    </recommendedName>
</protein>
<accession>A0AAU2JJI7</accession>
<organism evidence="1">
    <name type="scientific">Streptomyces sp. NBC_00049</name>
    <dbReference type="NCBI Taxonomy" id="2903617"/>
    <lineage>
        <taxon>Bacteria</taxon>
        <taxon>Bacillati</taxon>
        <taxon>Actinomycetota</taxon>
        <taxon>Actinomycetes</taxon>
        <taxon>Kitasatosporales</taxon>
        <taxon>Streptomycetaceae</taxon>
        <taxon>Streptomyces</taxon>
    </lineage>
</organism>
<name>A0AAU2JJI7_9ACTN</name>
<sequence length="81" mass="8272">MTGHGALFCQGCSGQLYAVCTTDRPPDRGNGSGRGGKTTGEWEVDHEMPVLCPLSALLPLTGKAASVHDLPGAQEVLGPPG</sequence>
<reference evidence="1" key="1">
    <citation type="submission" date="2022-10" db="EMBL/GenBank/DDBJ databases">
        <title>The complete genomes of actinobacterial strains from the NBC collection.</title>
        <authorList>
            <person name="Joergensen T.S."/>
            <person name="Alvarez Arevalo M."/>
            <person name="Sterndorff E.B."/>
            <person name="Faurdal D."/>
            <person name="Vuksanovic O."/>
            <person name="Mourched A.-S."/>
            <person name="Charusanti P."/>
            <person name="Shaw S."/>
            <person name="Blin K."/>
            <person name="Weber T."/>
        </authorList>
    </citation>
    <scope>NUCLEOTIDE SEQUENCE</scope>
    <source>
        <strain evidence="1">NBC_00049</strain>
    </source>
</reference>
<evidence type="ECO:0000313" key="1">
    <source>
        <dbReference type="EMBL" id="WTU71951.1"/>
    </source>
</evidence>
<dbReference type="AlphaFoldDB" id="A0AAU2JJI7"/>
<gene>
    <name evidence="1" type="ORF">OG327_00605</name>
</gene>